<protein>
    <submittedName>
        <fullName evidence="1">McrC family protein</fullName>
    </submittedName>
</protein>
<dbReference type="Pfam" id="PF10117">
    <property type="entry name" value="McrBC"/>
    <property type="match status" value="1"/>
</dbReference>
<name>A0ABV3ZVB3_9BURK</name>
<reference evidence="1 2" key="1">
    <citation type="journal article" date="2013" name="Int. J. Syst. Evol. Microbiol.">
        <title>Comamonas guangdongensis sp. nov., isolated from subterranean forest sediment, and emended description of the genus Comamonas.</title>
        <authorList>
            <person name="Zhang J."/>
            <person name="Wang Y."/>
            <person name="Zhou S."/>
            <person name="Wu C."/>
            <person name="He J."/>
            <person name="Li F."/>
        </authorList>
    </citation>
    <scope>NUCLEOTIDE SEQUENCE [LARGE SCALE GENOMIC DNA]</scope>
    <source>
        <strain evidence="1 2">CCTCC AB2011133</strain>
    </source>
</reference>
<dbReference type="PANTHER" id="PTHR38733">
    <property type="entry name" value="PROTEIN MCRC"/>
    <property type="match status" value="1"/>
</dbReference>
<evidence type="ECO:0000313" key="1">
    <source>
        <dbReference type="EMBL" id="MEX8193114.1"/>
    </source>
</evidence>
<accession>A0ABV3ZVB3</accession>
<gene>
    <name evidence="1" type="ORF">AB6724_09685</name>
</gene>
<dbReference type="Proteomes" id="UP001561046">
    <property type="component" value="Unassembled WGS sequence"/>
</dbReference>
<comment type="caution">
    <text evidence="1">The sequence shown here is derived from an EMBL/GenBank/DDBJ whole genome shotgun (WGS) entry which is preliminary data.</text>
</comment>
<organism evidence="1 2">
    <name type="scientific">Comamonas guangdongensis</name>
    <dbReference type="NCBI Taxonomy" id="510515"/>
    <lineage>
        <taxon>Bacteria</taxon>
        <taxon>Pseudomonadati</taxon>
        <taxon>Pseudomonadota</taxon>
        <taxon>Betaproteobacteria</taxon>
        <taxon>Burkholderiales</taxon>
        <taxon>Comamonadaceae</taxon>
        <taxon>Comamonas</taxon>
    </lineage>
</organism>
<keyword evidence="2" id="KW-1185">Reference proteome</keyword>
<dbReference type="RefSeq" id="WP_369338328.1">
    <property type="nucleotide sequence ID" value="NZ_JBFYGN010000008.1"/>
</dbReference>
<proteinExistence type="predicted"/>
<evidence type="ECO:0000313" key="2">
    <source>
        <dbReference type="Proteomes" id="UP001561046"/>
    </source>
</evidence>
<dbReference type="InterPro" id="IPR019292">
    <property type="entry name" value="McrC"/>
</dbReference>
<sequence>MLTTWEGMPIQIPEGTDSNSFKARVMRVSESIPFPAFRMSKGRLCAAEVVGTIQVGNIRINVLPKTDTAEEARDADFLLNILRAAGYLRRSHTNSGAVRSTVRDPLEVIISEAAAELSLALTDGVPRRYQEKREDSRTLRGRIDFTRLATKLPGDLTVLPVRHTPLTTQNDLARCLLWLTTTLAKMTRSSTNRQLLTTLSTRLKSAWEGAHPVPISSFIDLQLSPSEVHWERALSLAKLLSQGQFVDPTYAGDTSGFTMLFPLQHLFERAMQKVLVETLSDCGIVVKNRAQPLFLLHGDDNGEEVLRLKPDYLFHRESKLIAVADAKWKRLNENARAYGARREDFYQVNAYLDTFAVDNSFVFVPRAPWMSPTWVSSYKVTHSRQKIHLIGVDIEKLVSHRNDAKTAARGALRQALLTVI</sequence>
<dbReference type="PANTHER" id="PTHR38733:SF1">
    <property type="entry name" value="TYPE IV METHYL-DIRECTED RESTRICTION ENZYME ECOKMCRBC"/>
    <property type="match status" value="1"/>
</dbReference>
<dbReference type="EMBL" id="JBFYGN010000008">
    <property type="protein sequence ID" value="MEX8193114.1"/>
    <property type="molecule type" value="Genomic_DNA"/>
</dbReference>